<dbReference type="InterPro" id="IPR045058">
    <property type="entry name" value="GIMA/IAN/Toc"/>
</dbReference>
<keyword evidence="2" id="KW-0547">Nucleotide-binding</keyword>
<dbReference type="Proteomes" id="UP001165740">
    <property type="component" value="Chromosome 9"/>
</dbReference>
<gene>
    <name evidence="6" type="primary">LOC106063508</name>
</gene>
<evidence type="ECO:0000313" key="6">
    <source>
        <dbReference type="RefSeq" id="XP_055897669.1"/>
    </source>
</evidence>
<dbReference type="Pfam" id="PF04548">
    <property type="entry name" value="AIG1"/>
    <property type="match status" value="1"/>
</dbReference>
<dbReference type="GeneID" id="106063508"/>
<dbReference type="PANTHER" id="PTHR10903">
    <property type="entry name" value="GTPASE, IMAP FAMILY MEMBER-RELATED"/>
    <property type="match status" value="1"/>
</dbReference>
<name>A0A9W3BDJ1_BIOGL</name>
<feature type="domain" description="AIG1-type G" evidence="4">
    <location>
        <begin position="40"/>
        <end position="244"/>
    </location>
</feature>
<dbReference type="InterPro" id="IPR006703">
    <property type="entry name" value="G_AIG1"/>
</dbReference>
<accession>A0A9W3BDJ1</accession>
<dbReference type="RefSeq" id="XP_055897669.1">
    <property type="nucleotide sequence ID" value="XM_056041694.1"/>
</dbReference>
<dbReference type="SUPFAM" id="SSF52540">
    <property type="entry name" value="P-loop containing nucleoside triphosphate hydrolases"/>
    <property type="match status" value="1"/>
</dbReference>
<proteinExistence type="inferred from homology"/>
<protein>
    <submittedName>
        <fullName evidence="6">Uncharacterized protein LOC106063508 isoform X3</fullName>
    </submittedName>
</protein>
<evidence type="ECO:0000256" key="2">
    <source>
        <dbReference type="ARBA" id="ARBA00022741"/>
    </source>
</evidence>
<comment type="similarity">
    <text evidence="1">Belongs to the TRAFAC class TrmE-Era-EngA-EngB-Septin-like GTPase superfamily. AIG1/Toc34/Toc159-like paraseptin GTPase family. IAN subfamily.</text>
</comment>
<dbReference type="PANTHER" id="PTHR10903:SF184">
    <property type="entry name" value="GTP-BINDING PROTEIN A"/>
    <property type="match status" value="1"/>
</dbReference>
<dbReference type="GO" id="GO:0005525">
    <property type="term" value="F:GTP binding"/>
    <property type="evidence" value="ECO:0007669"/>
    <property type="project" value="UniProtKB-KW"/>
</dbReference>
<dbReference type="AlphaFoldDB" id="A0A9W3BDJ1"/>
<dbReference type="InterPro" id="IPR027417">
    <property type="entry name" value="P-loop_NTPase"/>
</dbReference>
<organism evidence="5 6">
    <name type="scientific">Biomphalaria glabrata</name>
    <name type="common">Bloodfluke planorb</name>
    <name type="synonym">Freshwater snail</name>
    <dbReference type="NCBI Taxonomy" id="6526"/>
    <lineage>
        <taxon>Eukaryota</taxon>
        <taxon>Metazoa</taxon>
        <taxon>Spiralia</taxon>
        <taxon>Lophotrochozoa</taxon>
        <taxon>Mollusca</taxon>
        <taxon>Gastropoda</taxon>
        <taxon>Heterobranchia</taxon>
        <taxon>Euthyneura</taxon>
        <taxon>Panpulmonata</taxon>
        <taxon>Hygrophila</taxon>
        <taxon>Lymnaeoidea</taxon>
        <taxon>Planorbidae</taxon>
        <taxon>Biomphalaria</taxon>
    </lineage>
</organism>
<sequence>MKCLLFSLSQDIQQRIVTLRHVHFTVIAAVICMKMTSLGSNGINLLLVGRSRSGISSTWNSLLGRDNHCTMSEKEMRIGCKETNGNTYNFVDMPGFQMCAEDNAGNIHILDEALKLCPGEFHAILIIMSFNGRFTDEDVRFLKMLKARLGDKFVRDRCVAVFTHGDNFDTEMSEEVEPVSFIDWCMRQTGPEQLVKLFQKCQNRIVLFYNKGKNYQEKRQKSVRELLDLVFKNVLTGEKLLELKRQEIVRRILTIGIKLSGTSCAPSLTGHDFNDILLEVKQILLDIDSSGQGHSELFDLRQMVMTVNNDINYLATLNYSDRLTTKNRICDTIFMVADPKAYARRTIFS</sequence>
<evidence type="ECO:0000256" key="1">
    <source>
        <dbReference type="ARBA" id="ARBA00008535"/>
    </source>
</evidence>
<evidence type="ECO:0000256" key="3">
    <source>
        <dbReference type="ARBA" id="ARBA00023134"/>
    </source>
</evidence>
<evidence type="ECO:0000259" key="4">
    <source>
        <dbReference type="PROSITE" id="PS51720"/>
    </source>
</evidence>
<evidence type="ECO:0000313" key="5">
    <source>
        <dbReference type="Proteomes" id="UP001165740"/>
    </source>
</evidence>
<dbReference type="OrthoDB" id="431287at2759"/>
<keyword evidence="5" id="KW-1185">Reference proteome</keyword>
<dbReference type="Gene3D" id="3.40.50.300">
    <property type="entry name" value="P-loop containing nucleotide triphosphate hydrolases"/>
    <property type="match status" value="1"/>
</dbReference>
<dbReference type="PROSITE" id="PS51720">
    <property type="entry name" value="G_AIG1"/>
    <property type="match status" value="1"/>
</dbReference>
<reference evidence="6" key="1">
    <citation type="submission" date="2025-08" db="UniProtKB">
        <authorList>
            <consortium name="RefSeq"/>
        </authorList>
    </citation>
    <scope>IDENTIFICATION</scope>
</reference>
<keyword evidence="3" id="KW-0342">GTP-binding</keyword>